<feature type="region of interest" description="Disordered" evidence="1">
    <location>
        <begin position="392"/>
        <end position="480"/>
    </location>
</feature>
<comment type="caution">
    <text evidence="2">The sequence shown here is derived from an EMBL/GenBank/DDBJ whole genome shotgun (WGS) entry which is preliminary data.</text>
</comment>
<protein>
    <submittedName>
        <fullName evidence="2">Uncharacterized protein</fullName>
    </submittedName>
</protein>
<sequence length="860" mass="95016">MVLTGGTFNDKNVRKVKKRFNVTWNDFVERVEVADVMKHEKAYHDLICGKDENMCGLDVFSTITHSKESSDMIERFIKDRKSAWAAKNFIDLEHEEQQEGNRNTKGKQAIRPATDDAVERKKGKIVVRTTNEHQIISEQEGGAMKNSKHGVQNTAAVTGNIQDYGAANVLAIPKGEGDGMSDTEHELEQLDTLAISSSYQKDDDASEALTKVMESVGAPRKTKQKVNHGTKSVDVVKNEATHVVAGRAGKKSSNTVTNEEEFKLAAFTSIDAGQGRQAKNAFLTAALVDDTQSLMMRAMIEGDGQDISKKLIVWMIQRFRTLVGVPLDAPLNGQLITQSPDEYHELTENDYFEALGIERLYAALVNAEKSPEHLIHLAHALGRAAKETNILSDSKPETPSLDPLPPTTLPRATTSRMSTIPFKNNIENDQRKSTMKDTHIDDGPVSDQGKAEGKSAYDTEDRGDRNTGDFAADADEDDVSMSDNVRNASQVSELHGVHTPTNHTIINGVTTEKLDVTQDVPRQDKNNMNINSSNVSTDLMDTEAVNDGKSASNNGNSSVGTPREGKRKKEDSVAFSGTKDKRRRGNINHSNPLSSTSRMPEEKSGCINGVPNHSIRSYSRLPLPLHQDTHIHLTYRMNANNPRKKCWERSRPSHSDPHLDITPPTLEPNYGQSSNSGIVQCVDVYTHIEHLDPKAVHERIVNANKCLADAGHIPTILQYTSSATNNLPSDEGEQRKKKRKAHMDTNATEKPQNLTWKDALACIKFKRKTAGRTKGIKPPPSASIMDVTRLSDGLYVCLKIVKKSEYPDEADIGLYFMSDKLASDPNKNCVIPKDQAIGVGKDYGRWLRTCVLNYAAAFTS</sequence>
<feature type="compositionally biased region" description="Basic and acidic residues" evidence="1">
    <location>
        <begin position="449"/>
        <end position="467"/>
    </location>
</feature>
<proteinExistence type="predicted"/>
<evidence type="ECO:0000256" key="1">
    <source>
        <dbReference type="SAM" id="MobiDB-lite"/>
    </source>
</evidence>
<dbReference type="Proteomes" id="UP000823399">
    <property type="component" value="Unassembled WGS sequence"/>
</dbReference>
<accession>A0A9P7EQM1</accession>
<reference evidence="2" key="1">
    <citation type="journal article" date="2020" name="New Phytol.">
        <title>Comparative genomics reveals dynamic genome evolution in host specialist ectomycorrhizal fungi.</title>
        <authorList>
            <person name="Lofgren L.A."/>
            <person name="Nguyen N.H."/>
            <person name="Vilgalys R."/>
            <person name="Ruytinx J."/>
            <person name="Liao H.L."/>
            <person name="Branco S."/>
            <person name="Kuo A."/>
            <person name="LaButti K."/>
            <person name="Lipzen A."/>
            <person name="Andreopoulos W."/>
            <person name="Pangilinan J."/>
            <person name="Riley R."/>
            <person name="Hundley H."/>
            <person name="Na H."/>
            <person name="Barry K."/>
            <person name="Grigoriev I.V."/>
            <person name="Stajich J.E."/>
            <person name="Kennedy P.G."/>
        </authorList>
    </citation>
    <scope>NUCLEOTIDE SEQUENCE</scope>
    <source>
        <strain evidence="2">FC423</strain>
    </source>
</reference>
<dbReference type="RefSeq" id="XP_041284011.1">
    <property type="nucleotide sequence ID" value="XM_041443623.1"/>
</dbReference>
<feature type="region of interest" description="Disordered" evidence="1">
    <location>
        <begin position="518"/>
        <end position="611"/>
    </location>
</feature>
<dbReference type="AlphaFoldDB" id="A0A9P7EQM1"/>
<feature type="compositionally biased region" description="Basic and acidic residues" evidence="1">
    <location>
        <begin position="426"/>
        <end position="442"/>
    </location>
</feature>
<evidence type="ECO:0000313" key="2">
    <source>
        <dbReference type="EMBL" id="KAG2079583.1"/>
    </source>
</evidence>
<evidence type="ECO:0000313" key="3">
    <source>
        <dbReference type="Proteomes" id="UP000823399"/>
    </source>
</evidence>
<dbReference type="EMBL" id="JABBWM010000724">
    <property type="protein sequence ID" value="KAG2079583.1"/>
    <property type="molecule type" value="Genomic_DNA"/>
</dbReference>
<gene>
    <name evidence="2" type="ORF">F5147DRAFT_818863</name>
</gene>
<feature type="compositionally biased region" description="Polar residues" evidence="1">
    <location>
        <begin position="587"/>
        <end position="598"/>
    </location>
</feature>
<feature type="compositionally biased region" description="Basic and acidic residues" evidence="1">
    <location>
        <begin position="645"/>
        <end position="659"/>
    </location>
</feature>
<keyword evidence="3" id="KW-1185">Reference proteome</keyword>
<dbReference type="OrthoDB" id="2689611at2759"/>
<organism evidence="2 3">
    <name type="scientific">Suillus discolor</name>
    <dbReference type="NCBI Taxonomy" id="1912936"/>
    <lineage>
        <taxon>Eukaryota</taxon>
        <taxon>Fungi</taxon>
        <taxon>Dikarya</taxon>
        <taxon>Basidiomycota</taxon>
        <taxon>Agaricomycotina</taxon>
        <taxon>Agaricomycetes</taxon>
        <taxon>Agaricomycetidae</taxon>
        <taxon>Boletales</taxon>
        <taxon>Suillineae</taxon>
        <taxon>Suillaceae</taxon>
        <taxon>Suillus</taxon>
    </lineage>
</organism>
<feature type="region of interest" description="Disordered" evidence="1">
    <location>
        <begin position="644"/>
        <end position="663"/>
    </location>
</feature>
<name>A0A9P7EQM1_9AGAM</name>
<dbReference type="GeneID" id="64705882"/>
<feature type="compositionally biased region" description="Polar residues" evidence="1">
    <location>
        <begin position="549"/>
        <end position="560"/>
    </location>
</feature>
<feature type="compositionally biased region" description="Basic and acidic residues" evidence="1">
    <location>
        <begin position="563"/>
        <end position="572"/>
    </location>
</feature>
<feature type="compositionally biased region" description="Polar residues" evidence="1">
    <location>
        <begin position="526"/>
        <end position="539"/>
    </location>
</feature>
<feature type="compositionally biased region" description="Polar residues" evidence="1">
    <location>
        <begin position="415"/>
        <end position="425"/>
    </location>
</feature>
<feature type="region of interest" description="Disordered" evidence="1">
    <location>
        <begin position="721"/>
        <end position="747"/>
    </location>
</feature>